<gene>
    <name evidence="1" type="ORF">SBD_8107</name>
</gene>
<dbReference type="Proteomes" id="UP000030760">
    <property type="component" value="Unassembled WGS sequence"/>
</dbReference>
<evidence type="ECO:0000313" key="2">
    <source>
        <dbReference type="Proteomes" id="UP000030760"/>
    </source>
</evidence>
<reference evidence="2" key="1">
    <citation type="journal article" date="2013" name="Genome Announc.">
        <title>Draft Genome Sequence of Streptomyces bottropensis ATCC 25435, a Bottromycin-Producing Actinomycete.</title>
        <authorList>
            <person name="Zhang H."/>
            <person name="Zhou W."/>
            <person name="Zhuang Y."/>
            <person name="Liang X."/>
            <person name="Liu T."/>
        </authorList>
    </citation>
    <scope>NUCLEOTIDE SEQUENCE [LARGE SCALE GENOMIC DNA]</scope>
    <source>
        <strain evidence="2">ATCC 25435</strain>
    </source>
</reference>
<organism evidence="1 2">
    <name type="scientific">Streptomyces bottropensis ATCC 25435</name>
    <dbReference type="NCBI Taxonomy" id="1054862"/>
    <lineage>
        <taxon>Bacteria</taxon>
        <taxon>Bacillati</taxon>
        <taxon>Actinomycetota</taxon>
        <taxon>Actinomycetes</taxon>
        <taxon>Kitasatosporales</taxon>
        <taxon>Streptomycetaceae</taxon>
        <taxon>Streptomyces</taxon>
    </lineage>
</organism>
<proteinExistence type="predicted"/>
<evidence type="ECO:0000313" key="1">
    <source>
        <dbReference type="EMBL" id="EMF50543.1"/>
    </source>
</evidence>
<protein>
    <submittedName>
        <fullName evidence="1">Uncharacterized protein</fullName>
    </submittedName>
</protein>
<dbReference type="EMBL" id="KB405098">
    <property type="protein sequence ID" value="EMF50543.1"/>
    <property type="molecule type" value="Genomic_DNA"/>
</dbReference>
<name>M3ENE7_9ACTN</name>
<dbReference type="AlphaFoldDB" id="M3ENE7"/>
<sequence>MRRSGSLGVQPGPFRFGCGSSLIVLPYSCFRVVRSFPYGLVRFAPTPGRFCTLE</sequence>
<accession>M3ENE7</accession>